<proteinExistence type="inferred from homology"/>
<dbReference type="NCBIfam" id="TIGR02785">
    <property type="entry name" value="addA_Gpos"/>
    <property type="match status" value="1"/>
</dbReference>
<keyword evidence="6 13" id="KW-0269">Exonuclease</keyword>
<keyword evidence="7 13" id="KW-0067">ATP-binding</keyword>
<dbReference type="EC" id="5.6.2.4" evidence="13"/>
<organism evidence="17">
    <name type="scientific">Enterococcus casseliflavus</name>
    <name type="common">Enterococcus flavescens</name>
    <dbReference type="NCBI Taxonomy" id="37734"/>
    <lineage>
        <taxon>Bacteria</taxon>
        <taxon>Bacillati</taxon>
        <taxon>Bacillota</taxon>
        <taxon>Bacilli</taxon>
        <taxon>Lactobacillales</taxon>
        <taxon>Enterococcaceae</taxon>
        <taxon>Enterococcus</taxon>
    </lineage>
</organism>
<dbReference type="Gene3D" id="3.40.50.300">
    <property type="entry name" value="P-loop containing nucleotide triphosphate hydrolases"/>
    <property type="match status" value="4"/>
</dbReference>
<dbReference type="InterPro" id="IPR014017">
    <property type="entry name" value="DNA_helicase_UvrD-like_C"/>
</dbReference>
<dbReference type="InterPro" id="IPR011335">
    <property type="entry name" value="Restrct_endonuc-II-like"/>
</dbReference>
<gene>
    <name evidence="13 17" type="primary">addA</name>
    <name evidence="17" type="ORF">ECLFYP2_01016</name>
</gene>
<feature type="domain" description="UvrD-like helicase ATP-binding" evidence="15">
    <location>
        <begin position="11"/>
        <end position="476"/>
    </location>
</feature>
<evidence type="ECO:0000256" key="13">
    <source>
        <dbReference type="HAMAP-Rule" id="MF_01451"/>
    </source>
</evidence>
<dbReference type="PANTHER" id="PTHR11070:SF48">
    <property type="entry name" value="ATP-DEPENDENT HELICASE_NUCLEASE SUBUNIT A"/>
    <property type="match status" value="1"/>
</dbReference>
<evidence type="ECO:0000256" key="2">
    <source>
        <dbReference type="ARBA" id="ARBA00022741"/>
    </source>
</evidence>
<evidence type="ECO:0000259" key="15">
    <source>
        <dbReference type="PROSITE" id="PS51198"/>
    </source>
</evidence>
<evidence type="ECO:0000256" key="10">
    <source>
        <dbReference type="ARBA" id="ARBA00023235"/>
    </source>
</evidence>
<dbReference type="PANTHER" id="PTHR11070">
    <property type="entry name" value="UVRD / RECB / PCRA DNA HELICASE FAMILY MEMBER"/>
    <property type="match status" value="1"/>
</dbReference>
<evidence type="ECO:0000256" key="8">
    <source>
        <dbReference type="ARBA" id="ARBA00023125"/>
    </source>
</evidence>
<keyword evidence="5 13" id="KW-0347">Helicase</keyword>
<dbReference type="Pfam" id="PF00580">
    <property type="entry name" value="UvrD-helicase"/>
    <property type="match status" value="1"/>
</dbReference>
<evidence type="ECO:0000256" key="7">
    <source>
        <dbReference type="ARBA" id="ARBA00022840"/>
    </source>
</evidence>
<evidence type="ECO:0000256" key="12">
    <source>
        <dbReference type="ARBA" id="ARBA00048988"/>
    </source>
</evidence>
<dbReference type="HAMAP" id="MF_01451">
    <property type="entry name" value="AddA"/>
    <property type="match status" value="1"/>
</dbReference>
<keyword evidence="1 13" id="KW-0540">Nuclease</keyword>
<dbReference type="InterPro" id="IPR000212">
    <property type="entry name" value="DNA_helicase_UvrD/REP"/>
</dbReference>
<evidence type="ECO:0000256" key="5">
    <source>
        <dbReference type="ARBA" id="ARBA00022806"/>
    </source>
</evidence>
<comment type="catalytic activity">
    <reaction evidence="12 13">
        <text>ATP + H2O = ADP + phosphate + H(+)</text>
        <dbReference type="Rhea" id="RHEA:13065"/>
        <dbReference type="ChEBI" id="CHEBI:15377"/>
        <dbReference type="ChEBI" id="CHEBI:15378"/>
        <dbReference type="ChEBI" id="CHEBI:30616"/>
        <dbReference type="ChEBI" id="CHEBI:43474"/>
        <dbReference type="ChEBI" id="CHEBI:456216"/>
        <dbReference type="EC" id="5.6.2.4"/>
    </reaction>
</comment>
<keyword evidence="4 13" id="KW-0378">Hydrolase</keyword>
<dbReference type="GO" id="GO:0043138">
    <property type="term" value="F:3'-5' DNA helicase activity"/>
    <property type="evidence" value="ECO:0007669"/>
    <property type="project" value="UniProtKB-UniRule"/>
</dbReference>
<feature type="domain" description="UvrD-like helicase C-terminal" evidence="16">
    <location>
        <begin position="497"/>
        <end position="789"/>
    </location>
</feature>
<comment type="catalytic activity">
    <reaction evidence="11 13">
        <text>Couples ATP hydrolysis with the unwinding of duplex DNA by translocating in the 3'-5' direction.</text>
        <dbReference type="EC" id="5.6.2.4"/>
    </reaction>
</comment>
<evidence type="ECO:0000256" key="4">
    <source>
        <dbReference type="ARBA" id="ARBA00022801"/>
    </source>
</evidence>
<keyword evidence="10 13" id="KW-0413">Isomerase</keyword>
<evidence type="ECO:0000256" key="11">
    <source>
        <dbReference type="ARBA" id="ARBA00034617"/>
    </source>
</evidence>
<dbReference type="InterPro" id="IPR011604">
    <property type="entry name" value="PDDEXK-like_dom_sf"/>
</dbReference>
<evidence type="ECO:0000313" key="17">
    <source>
        <dbReference type="EMBL" id="VYU65285.1"/>
    </source>
</evidence>
<dbReference type="InterPro" id="IPR014016">
    <property type="entry name" value="UvrD-like_ATP-bd"/>
</dbReference>
<name>A0A6N3GLR8_ENTCA</name>
<comment type="function">
    <text evidence="13">The heterodimer acts as both an ATP-dependent DNA helicase and an ATP-dependent, dual-direction single-stranded exonuclease. Recognizes the chi site generating a DNA molecule suitable for the initiation of homologous recombination. The AddA nuclease domain is required for chi fragment generation; this subunit has the helicase and 3' -&gt; 5' nuclease activities.</text>
</comment>
<comment type="subunit">
    <text evidence="13">Heterodimer of AddA and AddB/RexB.</text>
</comment>
<evidence type="ECO:0000256" key="6">
    <source>
        <dbReference type="ARBA" id="ARBA00022839"/>
    </source>
</evidence>
<reference evidence="17" key="1">
    <citation type="submission" date="2019-11" db="EMBL/GenBank/DDBJ databases">
        <authorList>
            <person name="Feng L."/>
        </authorList>
    </citation>
    <scope>NUCLEOTIDE SEQUENCE</scope>
    <source>
        <strain evidence="17">ECasseliflavusLFYP2</strain>
    </source>
</reference>
<dbReference type="InterPro" id="IPR014152">
    <property type="entry name" value="AddA"/>
</dbReference>
<dbReference type="Pfam" id="PF13361">
    <property type="entry name" value="UvrD_C"/>
    <property type="match status" value="1"/>
</dbReference>
<dbReference type="GO" id="GO:0005524">
    <property type="term" value="F:ATP binding"/>
    <property type="evidence" value="ECO:0007669"/>
    <property type="project" value="UniProtKB-UniRule"/>
</dbReference>
<evidence type="ECO:0000256" key="9">
    <source>
        <dbReference type="ARBA" id="ARBA00023204"/>
    </source>
</evidence>
<protein>
    <recommendedName>
        <fullName evidence="13">ATP-dependent helicase/nuclease subunit A</fullName>
        <ecNumber evidence="13">3.1.-.-</ecNumber>
        <ecNumber evidence="13">5.6.2.4</ecNumber>
    </recommendedName>
    <alternativeName>
        <fullName evidence="13">ATP-dependent helicase/nuclease AddA</fullName>
    </alternativeName>
    <alternativeName>
        <fullName evidence="13">DNA 3'-5' helicase AddA</fullName>
    </alternativeName>
</protein>
<dbReference type="AlphaFoldDB" id="A0A6N3GLR8"/>
<keyword evidence="8 13" id="KW-0238">DNA-binding</keyword>
<keyword evidence="2 13" id="KW-0547">Nucleotide-binding</keyword>
<sequence length="1225" mass="141619">MSKIPLKPQNETFTDTQWQAIFDKGDNILVSASAGSGKTTVLVRRVIEKLKAGTTIDSLLIVTFTEAAAREMKERIQVALQQAINQESDEQKRQHFVRQLQLLPTANISTLHAFCLTVIRRFYYLIDLDPNFRMMTDETEILLMKEEIWTQLRDQQYEANDEAFFRLTENFSSDRSDEGVGDLILSLYDFARANPDPVNWLAHLSDHYIGKETFAENTLYQSQIKPSLQENLKTAAHLLQAAQDYARSDEAMEKAAQLIDTELGMVETLNALLDADDVDGFYEQIQTLRFGRYPAFRKPEQKELSQEIKPLRDDAKKLVEQLKATFPYPPAEMMELLHRSAPVVEKMAAMTEAFMKAFQERKLSKGRLDFNDLEHFTLQILQGDGSGSEASTYYRDRFEEVLVDEYQDVNRLQEAILYWVRQVDHNPGNMFMVGDVKQSIYSFRLADPTLFIEKYLAFETENGGRRIVLAENFRSRSDVLDFTNLVFQQLMDERVGQIPYDEAAALITGFPDFPESEAFATELLLYEKEHESEEQLIDDKTEGEMQITALKIRELIESNFMIYDKKAKTNRPITYNDIVLLTPTRKNNLVILDVFKQFGIPMAVNDAQNYFQATEIQTVVSLLQIIDNPYQDIPLVAVLRSPIVGLTEDQLAEIRLANRSSDYYDAVLDYHGQQEASPLWQTVDGFLTKLEQWREEARRLPIPTLLWQIYEDTAYLDYVVGLPAGQQRYANLAALVHRAEKYEKSSFRGLYQFIRFIEKMQEKNKDLAEPLATPVEDAVRVMTVHASKGLEFPVVFLLDTTKFFNYQDFQKRYIFEEQLGAGIQYVEPAENLKFETLPFQAIKQVRLKKALSEEMRKLYVALTRAEQKLFLVGSYKNQADAFKTWQSGLTQSEMVLDPALRLVARGSLMDWVGRTLMRHPDMEAVFSEASERKRTIDHPAHFRLSWWNQETITQEVQETLAPVEEPKRLIAPDSNIDDLLKRLAYRYPYQKATQTTSYQSVSELKRLYNDPDDQQTTLLEWRSVSEKTNPQQYRYVQDELAKPKFLQETKPLASSIGTATHTVLQMIPLGMKPTQDTLALLIAELVKKQFFSEEIAKKIDRSSILWFYQTELGELLNQFSDVVKREQPFSMLKEADTIFEGFDEPDAPLLIHGIIDGYIELADEIILYDFKTDDVFGSQAQIEQKMRERYYGQLKLYCQALEKALNKPVKQTYLVLLKPKMIVAF</sequence>
<dbReference type="GO" id="GO:0000724">
    <property type="term" value="P:double-strand break repair via homologous recombination"/>
    <property type="evidence" value="ECO:0007669"/>
    <property type="project" value="UniProtKB-UniRule"/>
</dbReference>
<dbReference type="PROSITE" id="PS51217">
    <property type="entry name" value="UVRD_HELICASE_CTER"/>
    <property type="match status" value="1"/>
</dbReference>
<evidence type="ECO:0000256" key="3">
    <source>
        <dbReference type="ARBA" id="ARBA00022763"/>
    </source>
</evidence>
<dbReference type="SUPFAM" id="SSF52980">
    <property type="entry name" value="Restriction endonuclease-like"/>
    <property type="match status" value="1"/>
</dbReference>
<accession>A0A6N3GLR8</accession>
<dbReference type="RefSeq" id="WP_270276190.1">
    <property type="nucleotide sequence ID" value="NZ_CACRTX010000020.1"/>
</dbReference>
<dbReference type="GO" id="GO:0008408">
    <property type="term" value="F:3'-5' exonuclease activity"/>
    <property type="evidence" value="ECO:0007669"/>
    <property type="project" value="UniProtKB-UniRule"/>
</dbReference>
<dbReference type="InterPro" id="IPR027417">
    <property type="entry name" value="P-loop_NTPase"/>
</dbReference>
<comment type="cofactor">
    <cofactor evidence="13">
        <name>Mg(2+)</name>
        <dbReference type="ChEBI" id="CHEBI:18420"/>
    </cofactor>
</comment>
<evidence type="ECO:0000256" key="14">
    <source>
        <dbReference type="PROSITE-ProRule" id="PRU00560"/>
    </source>
</evidence>
<dbReference type="SUPFAM" id="SSF52540">
    <property type="entry name" value="P-loop containing nucleoside triphosphate hydrolases"/>
    <property type="match status" value="1"/>
</dbReference>
<comment type="similarity">
    <text evidence="13">Belongs to the helicase family. AddA subfamily.</text>
</comment>
<evidence type="ECO:0000259" key="16">
    <source>
        <dbReference type="PROSITE" id="PS51217"/>
    </source>
</evidence>
<dbReference type="PROSITE" id="PS51198">
    <property type="entry name" value="UVRD_HELICASE_ATP_BIND"/>
    <property type="match status" value="1"/>
</dbReference>
<dbReference type="GO" id="GO:0033202">
    <property type="term" value="C:DNA helicase complex"/>
    <property type="evidence" value="ECO:0007669"/>
    <property type="project" value="TreeGrafter"/>
</dbReference>
<dbReference type="Gene3D" id="3.90.320.10">
    <property type="match status" value="1"/>
</dbReference>
<dbReference type="EMBL" id="CACRTX010000020">
    <property type="protein sequence ID" value="VYU65285.1"/>
    <property type="molecule type" value="Genomic_DNA"/>
</dbReference>
<dbReference type="GO" id="GO:0003690">
    <property type="term" value="F:double-stranded DNA binding"/>
    <property type="evidence" value="ECO:0007669"/>
    <property type="project" value="UniProtKB-UniRule"/>
</dbReference>
<feature type="binding site" evidence="14">
    <location>
        <begin position="32"/>
        <end position="39"/>
    </location>
    <ligand>
        <name>ATP</name>
        <dbReference type="ChEBI" id="CHEBI:30616"/>
    </ligand>
</feature>
<keyword evidence="3 13" id="KW-0227">DNA damage</keyword>
<dbReference type="GO" id="GO:0005829">
    <property type="term" value="C:cytosol"/>
    <property type="evidence" value="ECO:0007669"/>
    <property type="project" value="TreeGrafter"/>
</dbReference>
<evidence type="ECO:0000256" key="1">
    <source>
        <dbReference type="ARBA" id="ARBA00022722"/>
    </source>
</evidence>
<dbReference type="EC" id="3.1.-.-" evidence="13"/>
<keyword evidence="9 13" id="KW-0234">DNA repair</keyword>